<feature type="region of interest" description="Disordered" evidence="1">
    <location>
        <begin position="657"/>
        <end position="735"/>
    </location>
</feature>
<sequence length="1258" mass="140068">MASLFSNIVQEESQWACITELASQLACVRASDSDSGNAAPVLKPYYTCLLRDPRLYTFSSHLVEALLHNESRIDDCNIRQILSILKREPNRITHALDHSALRCLAYILLNSEVDTGLENGLYLLLDEPQYIRDSGSMIYQVASPQNGDQSRVLHGKLIYKLYGLFSTEEQVIHVRKLAGKLLVEILSESKINYTFLFESQEVDMSGLLSILLYHADTTLQAFATVIFHTLYNSGVSREILWPPDGSKDRGAFFKHLVVYEGSPLQIFHTFVNEVDQSNGTRGHPKRSLRRNLNPRKSFLVRSLYLNETPLLQGMVLTIADEYGIFFMNHGADSSRVCLEFVDVRARDISQPVRTEMDDSKIYRLSWDLSPSNLILKDGRREGLNGQVLSILSSEDPNELLKVIGVFKRSNRGSSRIGPIIRRSSSLVMELDSGEEVARKSFDISHDNFNTQVRSCKSPFSKQKPGNMMDNHPGDNPDKFSMKQQQSHDGGKPLMPIPNLPETRLLKISQVVGHPVGRTEETGGKKEADVRDDTSTTVETYSENKLQRNQSTKRLREPNGRFAPKKQIDRQAKPNPLSSHNTKLQLSNTQESMIVYARHSKRKVYTATSKAKVDWDEGLRPSDDEDNSGRKDTELTSISSPLAGGTCVFSKGLNALGKKRVAKRGRKSATKRQNIQSRPRGKARKQPKRGSAPSPTEEMKAKISNQEPGHNPSADDIQKKLDPGTSHNSLGDNDMQGEDACFDKRCDDAEVDSISADAFQRGDSLMSHSSRDHNESLLLQATQSEHDNTKERLQEAMSEINLNAHRLAITKPVLLVQGLQGRGRAVGNRLTAAFQQGNYSGHSGSEKTRSKQSESQEELKYSEIFISPDRLYSPIKEGAHENSGVTEPTMKDNTSLYGQSLVMTLHRSLTSKLDDNLNTECSTQSPRSSTGSLETDDEEYVEEIQPDRSATSRTPRKCRSEESSSKPCSGSFRAQQDISDFDDLGRESEVKGSSPVNFKKRKIALLSPDYVRTDADTGDHHPGNQAEPTPNVRKDNLYPTKRLKPTPRSTIVDPDGSPRLLSRGKWGYVVDEHKSGGRSHKTSDAEEERFLTNPQSEEGDGGDICAESEHDQPASCRRNAFLSEKDVSMSPHVPKKSEHSEDETRMRGIKAKGAFTFQDRLMACAGKGISKEIQPRNAAQTVLDACFASASENKPNETCNPIPRASPSREQLPTLSSPKFMNLSASADSTAQLTSWQTSLQALHQRAQGMLVATSESRD</sequence>
<feature type="compositionally biased region" description="Polar residues" evidence="1">
    <location>
        <begin position="534"/>
        <end position="551"/>
    </location>
</feature>
<feature type="compositionally biased region" description="Polar residues" evidence="1">
    <location>
        <begin position="575"/>
        <end position="585"/>
    </location>
</feature>
<feature type="compositionally biased region" description="Basic and acidic residues" evidence="1">
    <location>
        <begin position="1069"/>
        <end position="1089"/>
    </location>
</feature>
<proteinExistence type="predicted"/>
<feature type="compositionally biased region" description="Polar residues" evidence="1">
    <location>
        <begin position="451"/>
        <end position="460"/>
    </location>
</feature>
<name>A0A317XB89_9EURO</name>
<feature type="compositionally biased region" description="Acidic residues" evidence="1">
    <location>
        <begin position="933"/>
        <end position="943"/>
    </location>
</feature>
<dbReference type="Proteomes" id="UP000246702">
    <property type="component" value="Unassembled WGS sequence"/>
</dbReference>
<dbReference type="OrthoDB" id="5374844at2759"/>
<evidence type="ECO:0000256" key="1">
    <source>
        <dbReference type="SAM" id="MobiDB-lite"/>
    </source>
</evidence>
<accession>A0A317XB89</accession>
<dbReference type="RefSeq" id="XP_025471703.1">
    <property type="nucleotide sequence ID" value="XM_025606179.1"/>
</dbReference>
<dbReference type="EMBL" id="MSFK01000003">
    <property type="protein sequence ID" value="PWY94942.1"/>
    <property type="molecule type" value="Genomic_DNA"/>
</dbReference>
<feature type="compositionally biased region" description="Basic residues" evidence="1">
    <location>
        <begin position="657"/>
        <end position="669"/>
    </location>
</feature>
<feature type="compositionally biased region" description="Basic and acidic residues" evidence="1">
    <location>
        <begin position="1010"/>
        <end position="1021"/>
    </location>
</feature>
<dbReference type="GeneID" id="37108322"/>
<protein>
    <submittedName>
        <fullName evidence="2">Uncharacterized protein</fullName>
    </submittedName>
</protein>
<gene>
    <name evidence="2" type="ORF">BO94DRAFT_214830</name>
</gene>
<feature type="region of interest" description="Disordered" evidence="1">
    <location>
        <begin position="1191"/>
        <end position="1216"/>
    </location>
</feature>
<feature type="compositionally biased region" description="Basic and acidic residues" evidence="1">
    <location>
        <begin position="843"/>
        <end position="858"/>
    </location>
</feature>
<keyword evidence="3" id="KW-1185">Reference proteome</keyword>
<feature type="compositionally biased region" description="Basic and acidic residues" evidence="1">
    <location>
        <begin position="516"/>
        <end position="533"/>
    </location>
</feature>
<reference evidence="2 3" key="1">
    <citation type="submission" date="2016-12" db="EMBL/GenBank/DDBJ databases">
        <title>The genomes of Aspergillus section Nigri reveals drivers in fungal speciation.</title>
        <authorList>
            <consortium name="DOE Joint Genome Institute"/>
            <person name="Vesth T.C."/>
            <person name="Nybo J."/>
            <person name="Theobald S."/>
            <person name="Brandl J."/>
            <person name="Frisvad J.C."/>
            <person name="Nielsen K.F."/>
            <person name="Lyhne E.K."/>
            <person name="Kogle M.E."/>
            <person name="Kuo A."/>
            <person name="Riley R."/>
            <person name="Clum A."/>
            <person name="Nolan M."/>
            <person name="Lipzen A."/>
            <person name="Salamov A."/>
            <person name="Henrissat B."/>
            <person name="Wiebenga A."/>
            <person name="De Vries R.P."/>
            <person name="Grigoriev I.V."/>
            <person name="Mortensen U.H."/>
            <person name="Andersen M.R."/>
            <person name="Baker S.E."/>
        </authorList>
    </citation>
    <scope>NUCLEOTIDE SEQUENCE [LARGE SCALE GENOMIC DNA]</scope>
    <source>
        <strain evidence="2 3">CBS 115572</strain>
    </source>
</reference>
<dbReference type="AlphaFoldDB" id="A0A317XB89"/>
<evidence type="ECO:0000313" key="3">
    <source>
        <dbReference type="Proteomes" id="UP000246702"/>
    </source>
</evidence>
<feature type="compositionally biased region" description="Basic and acidic residues" evidence="1">
    <location>
        <begin position="471"/>
        <end position="480"/>
    </location>
</feature>
<evidence type="ECO:0000313" key="2">
    <source>
        <dbReference type="EMBL" id="PWY94942.1"/>
    </source>
</evidence>
<dbReference type="STRING" id="1450535.A0A317XB89"/>
<feature type="region of interest" description="Disordered" evidence="1">
    <location>
        <begin position="615"/>
        <end position="642"/>
    </location>
</feature>
<feature type="compositionally biased region" description="Basic residues" evidence="1">
    <location>
        <begin position="678"/>
        <end position="687"/>
    </location>
</feature>
<feature type="compositionally biased region" description="Basic and acidic residues" evidence="1">
    <location>
        <begin position="615"/>
        <end position="633"/>
    </location>
</feature>
<feature type="region of interest" description="Disordered" evidence="1">
    <location>
        <begin position="513"/>
        <end position="585"/>
    </location>
</feature>
<feature type="compositionally biased region" description="Polar residues" evidence="1">
    <location>
        <begin position="915"/>
        <end position="932"/>
    </location>
</feature>
<organism evidence="2 3">
    <name type="scientific">Aspergillus sclerotioniger CBS 115572</name>
    <dbReference type="NCBI Taxonomy" id="1450535"/>
    <lineage>
        <taxon>Eukaryota</taxon>
        <taxon>Fungi</taxon>
        <taxon>Dikarya</taxon>
        <taxon>Ascomycota</taxon>
        <taxon>Pezizomycotina</taxon>
        <taxon>Eurotiomycetes</taxon>
        <taxon>Eurotiomycetidae</taxon>
        <taxon>Eurotiales</taxon>
        <taxon>Aspergillaceae</taxon>
        <taxon>Aspergillus</taxon>
        <taxon>Aspergillus subgen. Circumdati</taxon>
    </lineage>
</organism>
<feature type="compositionally biased region" description="Polar residues" evidence="1">
    <location>
        <begin position="1207"/>
        <end position="1216"/>
    </location>
</feature>
<feature type="region of interest" description="Disordered" evidence="1">
    <location>
        <begin position="915"/>
        <end position="1145"/>
    </location>
</feature>
<comment type="caution">
    <text evidence="2">The sequence shown here is derived from an EMBL/GenBank/DDBJ whole genome shotgun (WGS) entry which is preliminary data.</text>
</comment>
<feature type="region of interest" description="Disordered" evidence="1">
    <location>
        <begin position="451"/>
        <end position="493"/>
    </location>
</feature>
<feature type="region of interest" description="Disordered" evidence="1">
    <location>
        <begin position="835"/>
        <end position="858"/>
    </location>
</feature>
<feature type="compositionally biased region" description="Basic and acidic residues" evidence="1">
    <location>
        <begin position="1134"/>
        <end position="1145"/>
    </location>
</feature>